<dbReference type="SUPFAM" id="SSF54909">
    <property type="entry name" value="Dimeric alpha+beta barrel"/>
    <property type="match status" value="1"/>
</dbReference>
<gene>
    <name evidence="1" type="ORF">CWS01_01040</name>
</gene>
<dbReference type="PANTHER" id="PTHR34474:SF2">
    <property type="entry name" value="SIGNAL TRANSDUCTION PROTEIN TRAP"/>
    <property type="match status" value="1"/>
</dbReference>
<keyword evidence="1" id="KW-0560">Oxidoreductase</keyword>
<organism evidence="1 2">
    <name type="scientific">Niallia nealsonii</name>
    <dbReference type="NCBI Taxonomy" id="115979"/>
    <lineage>
        <taxon>Bacteria</taxon>
        <taxon>Bacillati</taxon>
        <taxon>Bacillota</taxon>
        <taxon>Bacilli</taxon>
        <taxon>Bacillales</taxon>
        <taxon>Bacillaceae</taxon>
        <taxon>Niallia</taxon>
    </lineage>
</organism>
<protein>
    <submittedName>
        <fullName evidence="1">Antibiotic biosynthesis monooxygenase</fullName>
    </submittedName>
</protein>
<sequence>MNIYLTSGTYDFLYKKYEKKFRTETLLLMQKQNGEGVLMHETSKKTIFHSPRQYEAISSFGNLVNEGFATMNHIPVTDEYKPRFEYEINKILSLKTGDFQASRLLKPKSGDMYIIFCLWSSKSDYIKWRKNPINTPSPLVESPENSWNDSQHHLFYGKSYLTQLTIPTNDD</sequence>
<name>A0A2N0Z7H5_9BACI</name>
<dbReference type="Gene3D" id="3.30.70.100">
    <property type="match status" value="1"/>
</dbReference>
<dbReference type="EMBL" id="PISE01000003">
    <property type="protein sequence ID" value="PKG25460.1"/>
    <property type="molecule type" value="Genomic_DNA"/>
</dbReference>
<comment type="caution">
    <text evidence="1">The sequence shown here is derived from an EMBL/GenBank/DDBJ whole genome shotgun (WGS) entry which is preliminary data.</text>
</comment>
<dbReference type="AlphaFoldDB" id="A0A2N0Z7H5"/>
<dbReference type="RefSeq" id="WP_101175184.1">
    <property type="nucleotide sequence ID" value="NZ_PISE01000003.1"/>
</dbReference>
<dbReference type="Proteomes" id="UP000233375">
    <property type="component" value="Unassembled WGS sequence"/>
</dbReference>
<dbReference type="PANTHER" id="PTHR34474">
    <property type="entry name" value="SIGNAL TRANSDUCTION PROTEIN TRAP"/>
    <property type="match status" value="1"/>
</dbReference>
<keyword evidence="1" id="KW-0503">Monooxygenase</keyword>
<proteinExistence type="predicted"/>
<dbReference type="InterPro" id="IPR050404">
    <property type="entry name" value="Heme-degrading_MO"/>
</dbReference>
<dbReference type="GO" id="GO:0004497">
    <property type="term" value="F:monooxygenase activity"/>
    <property type="evidence" value="ECO:0007669"/>
    <property type="project" value="UniProtKB-KW"/>
</dbReference>
<reference evidence="1 2" key="1">
    <citation type="journal article" date="2003" name="Int. J. Syst. Evol. Microbiol.">
        <title>Bacillus nealsonii sp. nov., isolated from a spacecraft-assembly facility, whose spores are gamma-radiation resistant.</title>
        <authorList>
            <person name="Venkateswaran K."/>
            <person name="Kempf M."/>
            <person name="Chen F."/>
            <person name="Satomi M."/>
            <person name="Nicholson W."/>
            <person name="Kern R."/>
        </authorList>
    </citation>
    <scope>NUCLEOTIDE SEQUENCE [LARGE SCALE GENOMIC DNA]</scope>
    <source>
        <strain evidence="1 2">FO-92</strain>
    </source>
</reference>
<evidence type="ECO:0000313" key="1">
    <source>
        <dbReference type="EMBL" id="PKG25460.1"/>
    </source>
</evidence>
<keyword evidence="2" id="KW-1185">Reference proteome</keyword>
<evidence type="ECO:0000313" key="2">
    <source>
        <dbReference type="Proteomes" id="UP000233375"/>
    </source>
</evidence>
<dbReference type="InterPro" id="IPR011008">
    <property type="entry name" value="Dimeric_a/b-barrel"/>
</dbReference>
<dbReference type="OrthoDB" id="2352283at2"/>
<accession>A0A2N0Z7H5</accession>